<dbReference type="PROSITE" id="PS51192">
    <property type="entry name" value="HELICASE_ATP_BIND_1"/>
    <property type="match status" value="1"/>
</dbReference>
<dbReference type="GO" id="GO:0005829">
    <property type="term" value="C:cytosol"/>
    <property type="evidence" value="ECO:0007669"/>
    <property type="project" value="TreeGrafter"/>
</dbReference>
<dbReference type="Pfam" id="PF00271">
    <property type="entry name" value="Helicase_C"/>
    <property type="match status" value="1"/>
</dbReference>
<reference evidence="9" key="1">
    <citation type="submission" date="2018-05" db="EMBL/GenBank/DDBJ databases">
        <authorList>
            <person name="Lanie J.A."/>
            <person name="Ng W.-L."/>
            <person name="Kazmierczak K.M."/>
            <person name="Andrzejewski T.M."/>
            <person name="Davidsen T.M."/>
            <person name="Wayne K.J."/>
            <person name="Tettelin H."/>
            <person name="Glass J.I."/>
            <person name="Rusch D."/>
            <person name="Podicherti R."/>
            <person name="Tsui H.-C.T."/>
            <person name="Winkler M.E."/>
        </authorList>
    </citation>
    <scope>NUCLEOTIDE SEQUENCE</scope>
</reference>
<dbReference type="Gene3D" id="3.40.50.300">
    <property type="entry name" value="P-loop containing nucleotide triphosphate hydrolases"/>
    <property type="match status" value="2"/>
</dbReference>
<accession>A0A381X049</accession>
<dbReference type="InterPro" id="IPR014014">
    <property type="entry name" value="RNA_helicase_DEAD_Q_motif"/>
</dbReference>
<dbReference type="PANTHER" id="PTHR47959">
    <property type="entry name" value="ATP-DEPENDENT RNA HELICASE RHLE-RELATED"/>
    <property type="match status" value="1"/>
</dbReference>
<dbReference type="Pfam" id="PF00270">
    <property type="entry name" value="DEAD"/>
    <property type="match status" value="1"/>
</dbReference>
<dbReference type="PANTHER" id="PTHR47959:SF13">
    <property type="entry name" value="ATP-DEPENDENT RNA HELICASE RHLE"/>
    <property type="match status" value="1"/>
</dbReference>
<dbReference type="SMART" id="SM00487">
    <property type="entry name" value="DEXDc"/>
    <property type="match status" value="1"/>
</dbReference>
<feature type="region of interest" description="Disordered" evidence="5">
    <location>
        <begin position="345"/>
        <end position="432"/>
    </location>
</feature>
<dbReference type="PROSITE" id="PS51195">
    <property type="entry name" value="Q_MOTIF"/>
    <property type="match status" value="1"/>
</dbReference>
<keyword evidence="2" id="KW-0378">Hydrolase</keyword>
<evidence type="ECO:0000256" key="4">
    <source>
        <dbReference type="ARBA" id="ARBA00022840"/>
    </source>
</evidence>
<feature type="domain" description="Helicase C-terminal" evidence="7">
    <location>
        <begin position="231"/>
        <end position="383"/>
    </location>
</feature>
<keyword evidence="4" id="KW-0067">ATP-binding</keyword>
<feature type="domain" description="DEAD-box RNA helicase Q" evidence="8">
    <location>
        <begin position="3"/>
        <end position="31"/>
    </location>
</feature>
<dbReference type="SMART" id="SM00490">
    <property type="entry name" value="HELICc"/>
    <property type="match status" value="1"/>
</dbReference>
<feature type="non-terminal residue" evidence="9">
    <location>
        <position position="432"/>
    </location>
</feature>
<evidence type="ECO:0000313" key="9">
    <source>
        <dbReference type="EMBL" id="SVA57537.1"/>
    </source>
</evidence>
<name>A0A381X049_9ZZZZ</name>
<dbReference type="InterPro" id="IPR050079">
    <property type="entry name" value="DEAD_box_RNA_helicase"/>
</dbReference>
<evidence type="ECO:0008006" key="10">
    <source>
        <dbReference type="Google" id="ProtNLM"/>
    </source>
</evidence>
<dbReference type="GO" id="GO:0005524">
    <property type="term" value="F:ATP binding"/>
    <property type="evidence" value="ECO:0007669"/>
    <property type="project" value="UniProtKB-KW"/>
</dbReference>
<dbReference type="EMBL" id="UINC01013291">
    <property type="protein sequence ID" value="SVA57537.1"/>
    <property type="molecule type" value="Genomic_DNA"/>
</dbReference>
<organism evidence="9">
    <name type="scientific">marine metagenome</name>
    <dbReference type="NCBI Taxonomy" id="408172"/>
    <lineage>
        <taxon>unclassified sequences</taxon>
        <taxon>metagenomes</taxon>
        <taxon>ecological metagenomes</taxon>
    </lineage>
</organism>
<keyword evidence="1" id="KW-0547">Nucleotide-binding</keyword>
<evidence type="ECO:0000259" key="7">
    <source>
        <dbReference type="PROSITE" id="PS51194"/>
    </source>
</evidence>
<evidence type="ECO:0000259" key="6">
    <source>
        <dbReference type="PROSITE" id="PS51192"/>
    </source>
</evidence>
<evidence type="ECO:0000256" key="5">
    <source>
        <dbReference type="SAM" id="MobiDB-lite"/>
    </source>
</evidence>
<evidence type="ECO:0000256" key="1">
    <source>
        <dbReference type="ARBA" id="ARBA00022741"/>
    </source>
</evidence>
<sequence>MPPTFAQLGVPEPISRSLAAHGITDPFAIQAATIADALAGRDVCGRAPTGSGKTLAFGIPLVASVDRAEPRRPRGLVLAPTRELAEQICSELRTFAGRVRIAVVYGGVGYGPQLKALREGVDVLVACPGRLEDLLEQGQLRLDDVDRVVIDEADRLADMGFMPAVRRILDQTATVRQTMLFSATLDNDVAKLTRDYQVDPIRHEIGEETPDITAATHLFWTVDRSERVSLTAEAVGAAWPAIIFCRTRHGADRLAKQLARTEIRAAAIHGGRSQNQRTRALADFTNGKVHALVATDVAARGIHVDGVASVLHYDPPEDHKAYVHRSGRTARAGRDGVVISLVQPDQKKGVRRLQRDVGIDEPVRTPNLDTVRELSPPRVSAPAPRPSPPEENHSRRTGDTQTNRTGNGRPRQPANRRRNRSHNGQRGGPSAG</sequence>
<proteinExistence type="predicted"/>
<evidence type="ECO:0000256" key="3">
    <source>
        <dbReference type="ARBA" id="ARBA00022806"/>
    </source>
</evidence>
<dbReference type="CDD" id="cd18787">
    <property type="entry name" value="SF2_C_DEAD"/>
    <property type="match status" value="1"/>
</dbReference>
<dbReference type="InterPro" id="IPR014001">
    <property type="entry name" value="Helicase_ATP-bd"/>
</dbReference>
<dbReference type="GO" id="GO:0016787">
    <property type="term" value="F:hydrolase activity"/>
    <property type="evidence" value="ECO:0007669"/>
    <property type="project" value="UniProtKB-KW"/>
</dbReference>
<evidence type="ECO:0000256" key="2">
    <source>
        <dbReference type="ARBA" id="ARBA00022801"/>
    </source>
</evidence>
<evidence type="ECO:0000259" key="8">
    <source>
        <dbReference type="PROSITE" id="PS51195"/>
    </source>
</evidence>
<dbReference type="InterPro" id="IPR027417">
    <property type="entry name" value="P-loop_NTPase"/>
</dbReference>
<dbReference type="InterPro" id="IPR001650">
    <property type="entry name" value="Helicase_C-like"/>
</dbReference>
<keyword evidence="3" id="KW-0347">Helicase</keyword>
<dbReference type="AlphaFoldDB" id="A0A381X049"/>
<feature type="compositionally biased region" description="Basic and acidic residues" evidence="5">
    <location>
        <begin position="345"/>
        <end position="363"/>
    </location>
</feature>
<feature type="compositionally biased region" description="Basic residues" evidence="5">
    <location>
        <begin position="414"/>
        <end position="423"/>
    </location>
</feature>
<feature type="domain" description="Helicase ATP-binding" evidence="6">
    <location>
        <begin position="34"/>
        <end position="203"/>
    </location>
</feature>
<dbReference type="InterPro" id="IPR044742">
    <property type="entry name" value="DEAD/DEAH_RhlB"/>
</dbReference>
<feature type="compositionally biased region" description="Basic and acidic residues" evidence="5">
    <location>
        <begin position="388"/>
        <end position="398"/>
    </location>
</feature>
<dbReference type="InterPro" id="IPR011545">
    <property type="entry name" value="DEAD/DEAH_box_helicase_dom"/>
</dbReference>
<dbReference type="GO" id="GO:0003724">
    <property type="term" value="F:RNA helicase activity"/>
    <property type="evidence" value="ECO:0007669"/>
    <property type="project" value="InterPro"/>
</dbReference>
<dbReference type="SUPFAM" id="SSF52540">
    <property type="entry name" value="P-loop containing nucleoside triphosphate hydrolases"/>
    <property type="match status" value="1"/>
</dbReference>
<dbReference type="CDD" id="cd00268">
    <property type="entry name" value="DEADc"/>
    <property type="match status" value="1"/>
</dbReference>
<dbReference type="GO" id="GO:0003676">
    <property type="term" value="F:nucleic acid binding"/>
    <property type="evidence" value="ECO:0007669"/>
    <property type="project" value="InterPro"/>
</dbReference>
<dbReference type="PROSITE" id="PS51194">
    <property type="entry name" value="HELICASE_CTER"/>
    <property type="match status" value="1"/>
</dbReference>
<protein>
    <recommendedName>
        <fullName evidence="10">RNA helicase</fullName>
    </recommendedName>
</protein>
<gene>
    <name evidence="9" type="ORF">METZ01_LOCUS110391</name>
</gene>